<protein>
    <recommendedName>
        <fullName evidence="3">RNase H type-1 domain-containing protein</fullName>
    </recommendedName>
</protein>
<sequence>MLLGLIASCIELIPNARLYMRPIQLHLLHFWKLSTRDLTYQIPFTQHLKDHLNWWLDRANTTKGKSLHQWSATVTITTDASKTGFGGHMNNQIFQGFWSVQEQKQHISLLELDAVIRTVQHFLPQLQIQNVILKCDNTTGVQYVNKQGGTKSIHLCYKTWCLMKMAIQNNPTFRAADIAGKLNVLADHLSRNKIQPTEWILNNQIVQSVFAMWGEPNNRFVCLSTQSQETSVLCLDTSSQCSSSRCSVDIMGKNVGICISTNMPNSKSIKIMSQFNCRLIMIAPMWPRRHWYTELLQKSVACPIKLPIRQNLLYQPKTNIYHPNPEVFTLTAWLLSTKISEIRDFQEKLESFSEHHGDRAHSKTMLVNFKDFIVGVVNGERIPMQLL</sequence>
<organism evidence="1 2">
    <name type="scientific">Mytilus coruscus</name>
    <name type="common">Sea mussel</name>
    <dbReference type="NCBI Taxonomy" id="42192"/>
    <lineage>
        <taxon>Eukaryota</taxon>
        <taxon>Metazoa</taxon>
        <taxon>Spiralia</taxon>
        <taxon>Lophotrochozoa</taxon>
        <taxon>Mollusca</taxon>
        <taxon>Bivalvia</taxon>
        <taxon>Autobranchia</taxon>
        <taxon>Pteriomorphia</taxon>
        <taxon>Mytilida</taxon>
        <taxon>Mytiloidea</taxon>
        <taxon>Mytilidae</taxon>
        <taxon>Mytilinae</taxon>
        <taxon>Mytilus</taxon>
    </lineage>
</organism>
<gene>
    <name evidence="1" type="ORF">MCOR_48563</name>
</gene>
<dbReference type="CDD" id="cd09275">
    <property type="entry name" value="RNase_HI_RT_DIRS1"/>
    <property type="match status" value="1"/>
</dbReference>
<accession>A0A6J8E500</accession>
<dbReference type="PANTHER" id="PTHR33050">
    <property type="entry name" value="REVERSE TRANSCRIPTASE DOMAIN-CONTAINING PROTEIN"/>
    <property type="match status" value="1"/>
</dbReference>
<dbReference type="Proteomes" id="UP000507470">
    <property type="component" value="Unassembled WGS sequence"/>
</dbReference>
<proteinExistence type="predicted"/>
<dbReference type="SUPFAM" id="SSF56672">
    <property type="entry name" value="DNA/RNA polymerases"/>
    <property type="match status" value="1"/>
</dbReference>
<dbReference type="OrthoDB" id="7462124at2759"/>
<dbReference type="AlphaFoldDB" id="A0A6J8E500"/>
<keyword evidence="2" id="KW-1185">Reference proteome</keyword>
<dbReference type="EMBL" id="CACVKT020008520">
    <property type="protein sequence ID" value="CAC5415909.1"/>
    <property type="molecule type" value="Genomic_DNA"/>
</dbReference>
<name>A0A6J8E500_MYTCO</name>
<dbReference type="InterPro" id="IPR043502">
    <property type="entry name" value="DNA/RNA_pol_sf"/>
</dbReference>
<evidence type="ECO:0000313" key="2">
    <source>
        <dbReference type="Proteomes" id="UP000507470"/>
    </source>
</evidence>
<dbReference type="InterPro" id="IPR052055">
    <property type="entry name" value="Hepadnavirus_pol/RT"/>
</dbReference>
<evidence type="ECO:0008006" key="3">
    <source>
        <dbReference type="Google" id="ProtNLM"/>
    </source>
</evidence>
<dbReference type="PANTHER" id="PTHR33050:SF7">
    <property type="entry name" value="RIBONUCLEASE H"/>
    <property type="match status" value="1"/>
</dbReference>
<reference evidence="1 2" key="1">
    <citation type="submission" date="2020-06" db="EMBL/GenBank/DDBJ databases">
        <authorList>
            <person name="Li R."/>
            <person name="Bekaert M."/>
        </authorList>
    </citation>
    <scope>NUCLEOTIDE SEQUENCE [LARGE SCALE GENOMIC DNA]</scope>
    <source>
        <strain evidence="2">wild</strain>
    </source>
</reference>
<evidence type="ECO:0000313" key="1">
    <source>
        <dbReference type="EMBL" id="CAC5415909.1"/>
    </source>
</evidence>